<keyword evidence="3" id="KW-1185">Reference proteome</keyword>
<dbReference type="RefSeq" id="WP_104521468.1">
    <property type="nucleotide sequence ID" value="NZ_NHRY01000245.1"/>
</dbReference>
<dbReference type="SMART" id="SM00763">
    <property type="entry name" value="AAA_PrkA"/>
    <property type="match status" value="1"/>
</dbReference>
<dbReference type="Gene3D" id="3.40.50.300">
    <property type="entry name" value="P-loop containing nucleotide triphosphate hydrolases"/>
    <property type="match status" value="1"/>
</dbReference>
<dbReference type="InterPro" id="IPR016230">
    <property type="entry name" value="PrkA/YeaG"/>
</dbReference>
<evidence type="ECO:0000313" key="2">
    <source>
        <dbReference type="EMBL" id="PPQ28291.1"/>
    </source>
</evidence>
<reference evidence="2 3" key="1">
    <citation type="journal article" date="2018" name="Arch. Microbiol.">
        <title>New insights into the metabolic potential of the phototrophic purple bacterium Rhodopila globiformis DSM 161(T) from its draft genome sequence and evidence for a vanadium-dependent nitrogenase.</title>
        <authorList>
            <person name="Imhoff J.F."/>
            <person name="Rahn T."/>
            <person name="Kunzel S."/>
            <person name="Neulinger S.C."/>
        </authorList>
    </citation>
    <scope>NUCLEOTIDE SEQUENCE [LARGE SCALE GENOMIC DNA]</scope>
    <source>
        <strain evidence="2 3">DSM 161</strain>
    </source>
</reference>
<dbReference type="InterPro" id="IPR027417">
    <property type="entry name" value="P-loop_NTPase"/>
</dbReference>
<dbReference type="PIRSF" id="PIRSF000549">
    <property type="entry name" value="Ser_prot_kin"/>
    <property type="match status" value="1"/>
</dbReference>
<dbReference type="InterPro" id="IPR057741">
    <property type="entry name" value="YeaG"/>
</dbReference>
<dbReference type="AlphaFoldDB" id="A0A2S6N0Y9"/>
<dbReference type="NCBIfam" id="NF011999">
    <property type="entry name" value="PRK15455.1"/>
    <property type="match status" value="1"/>
</dbReference>
<dbReference type="Pfam" id="PF08298">
    <property type="entry name" value="AAA_PrkA"/>
    <property type="match status" value="1"/>
</dbReference>
<comment type="caution">
    <text evidence="2">The sequence shown here is derived from an EMBL/GenBank/DDBJ whole genome shotgun (WGS) entry which is preliminary data.</text>
</comment>
<dbReference type="SUPFAM" id="SSF52540">
    <property type="entry name" value="P-loop containing nucleoside triphosphate hydrolases"/>
    <property type="match status" value="1"/>
</dbReference>
<organism evidence="2 3">
    <name type="scientific">Rhodopila globiformis</name>
    <name type="common">Rhodopseudomonas globiformis</name>
    <dbReference type="NCBI Taxonomy" id="1071"/>
    <lineage>
        <taxon>Bacteria</taxon>
        <taxon>Pseudomonadati</taxon>
        <taxon>Pseudomonadota</taxon>
        <taxon>Alphaproteobacteria</taxon>
        <taxon>Acetobacterales</taxon>
        <taxon>Acetobacteraceae</taxon>
        <taxon>Rhodopila</taxon>
    </lineage>
</organism>
<dbReference type="Pfam" id="PF06798">
    <property type="entry name" value="PrkA"/>
    <property type="match status" value="1"/>
</dbReference>
<proteinExistence type="predicted"/>
<sequence length="648" mass="74488">MQPVDDIFTAYARSFETTREAEMSLSEYLEACRSDQMMYATATERLLAAIGEPEMVDTSKDARLGRIFMNRTIRVYPAFNEFYGMEETIERIVGFLRHAAQGLEERKQIMYLLGPVGGGKSSLAERLKALMETYPIYVLKAGDQLSPVFESPLGLFDPERMGPVLEDRYNVPRRRLTGLMSPWCIKRLDEFSGDISRFRVQKLMPSRLRQIAVAKTEPGDENNQDISSLVGKVDIRKLELHAQNDPDAYSYSGGLNRANQGMLEFVEMFKAPIKMLHPLLTATQEGNYIGTENIGAIPFSGIIMAHSNESEWQSFKNNKNNEAFIDRIYVIKVPYCLRVTEEQKIYEKLVSRSELAAAPCAPATLEMLARFSVLSRLRRHENSTIFAKMRVYDGESLKETDPRARSLQEYKDTAGVEEGMDGASTRFAFKVLAATFNHDTTEIAADPVHLMYVLEQAIRREQMPQDTEKRYLEFIKGELAPRYAEFIGNEIQKAYLESYHDYGQNLFDRYVSYADAWIEDIDFKDADTGQLLNRELLNQELTKIEKPAGIANPKDFRNEVVKFCLRARANNNGKNPSWTSYEKIRDVIERRMFSQVEELLPVISFGSKKDSETEKKHTEFVERMTARGYTERQVRRLVEWYMRVKQAG</sequence>
<dbReference type="PANTHER" id="PTHR30267">
    <property type="entry name" value="PROTEIN KINASE PRKA"/>
    <property type="match status" value="1"/>
</dbReference>
<dbReference type="Proteomes" id="UP000239724">
    <property type="component" value="Unassembled WGS sequence"/>
</dbReference>
<evidence type="ECO:0000313" key="3">
    <source>
        <dbReference type="Proteomes" id="UP000239724"/>
    </source>
</evidence>
<keyword evidence="2" id="KW-0418">Kinase</keyword>
<gene>
    <name evidence="2" type="ORF">CCS01_24595</name>
</gene>
<dbReference type="EMBL" id="NHRY01000245">
    <property type="protein sequence ID" value="PPQ28291.1"/>
    <property type="molecule type" value="Genomic_DNA"/>
</dbReference>
<dbReference type="OrthoDB" id="9761914at2"/>
<keyword evidence="2" id="KW-0808">Transferase</keyword>
<evidence type="ECO:0000259" key="1">
    <source>
        <dbReference type="SMART" id="SM00763"/>
    </source>
</evidence>
<dbReference type="InterPro" id="IPR010650">
    <property type="entry name" value="PrkA_C"/>
</dbReference>
<dbReference type="GO" id="GO:0004672">
    <property type="term" value="F:protein kinase activity"/>
    <property type="evidence" value="ECO:0007669"/>
    <property type="project" value="InterPro"/>
</dbReference>
<dbReference type="PANTHER" id="PTHR30267:SF2">
    <property type="entry name" value="PROTEIN PRKA"/>
    <property type="match status" value="1"/>
</dbReference>
<accession>A0A2S6N0Y9</accession>
<protein>
    <submittedName>
        <fullName evidence="2">PrkA family serine protein kinase</fullName>
    </submittedName>
</protein>
<feature type="domain" description="PrkA AAA" evidence="1">
    <location>
        <begin position="23"/>
        <end position="384"/>
    </location>
</feature>
<name>A0A2S6N0Y9_RHOGL</name>
<dbReference type="InterPro" id="IPR013153">
    <property type="entry name" value="Prk_AAA"/>
</dbReference>